<dbReference type="EMBL" id="NBNE01004644">
    <property type="protein sequence ID" value="OWZ05028.1"/>
    <property type="molecule type" value="Genomic_DNA"/>
</dbReference>
<keyword evidence="3" id="KW-1185">Reference proteome</keyword>
<dbReference type="AlphaFoldDB" id="A0A225VJH0"/>
<name>A0A225VJH0_9STRA</name>
<keyword evidence="1" id="KW-0472">Membrane</keyword>
<dbReference type="OrthoDB" id="125974at2759"/>
<evidence type="ECO:0000313" key="2">
    <source>
        <dbReference type="EMBL" id="OWZ05028.1"/>
    </source>
</evidence>
<feature type="non-terminal residue" evidence="2">
    <location>
        <position position="1"/>
    </location>
</feature>
<feature type="transmembrane region" description="Helical" evidence="1">
    <location>
        <begin position="25"/>
        <end position="49"/>
    </location>
</feature>
<evidence type="ECO:0008006" key="4">
    <source>
        <dbReference type="Google" id="ProtNLM"/>
    </source>
</evidence>
<evidence type="ECO:0000313" key="3">
    <source>
        <dbReference type="Proteomes" id="UP000198211"/>
    </source>
</evidence>
<reference evidence="3" key="1">
    <citation type="submission" date="2017-03" db="EMBL/GenBank/DDBJ databases">
        <title>Phytopthora megakarya and P. palmivora, two closely related causual agents of cacao black pod achieved similar genome size and gene model numbers by different mechanisms.</title>
        <authorList>
            <person name="Ali S."/>
            <person name="Shao J."/>
            <person name="Larry D.J."/>
            <person name="Kronmiller B."/>
            <person name="Shen D."/>
            <person name="Strem M.D."/>
            <person name="Melnick R.L."/>
            <person name="Guiltinan M.J."/>
            <person name="Tyler B.M."/>
            <person name="Meinhardt L.W."/>
            <person name="Bailey B.A."/>
        </authorList>
    </citation>
    <scope>NUCLEOTIDE SEQUENCE [LARGE SCALE GENOMIC DNA]</scope>
    <source>
        <strain evidence="3">zdho120</strain>
    </source>
</reference>
<keyword evidence="1" id="KW-1133">Transmembrane helix</keyword>
<dbReference type="Proteomes" id="UP000198211">
    <property type="component" value="Unassembled WGS sequence"/>
</dbReference>
<comment type="caution">
    <text evidence="2">The sequence shown here is derived from an EMBL/GenBank/DDBJ whole genome shotgun (WGS) entry which is preliminary data.</text>
</comment>
<sequence length="451" mass="51336">WFYVRKEALDIFEVFETQLSAGRNVVFVGTPGGGKSMLVVLFAFYMALVERKRVVLFRKQKAVQPVGFSMLYLDAQSKPPVFWRKDAADFSDLEHFGRDNELCLDGFVYDEVQNHFGKMGRFRLLAPSAQYKMKDDDVNLMQCLVPFWSFSDLEKIGKYREWPGQDVTDRYFYSGGNLRAFSLPEDELKIKTDEAVRVVDLNIATLLSTRYGGGAGYQVDRLRMTGINRSDLKQDTNAYLDCSKWLCVITSEYALRELSKIVTPSYYLELWGRAFELGDDGLKGIAFENYVHASARDGTKMKLRVREYNQKKVTNEYSYKKVNLEPNQCRNDGKDAAECDASMEQFASSSDDYWYPLFRSLNSIDCVAKLKMDGLFKEGVGLFQITKSNKHTIDSVAIDKYAGIFPNGCSYIALVPCKKTADAFRLVPDDPATKVPLRVAYLKNFPSGSSF</sequence>
<evidence type="ECO:0000256" key="1">
    <source>
        <dbReference type="SAM" id="Phobius"/>
    </source>
</evidence>
<gene>
    <name evidence="2" type="ORF">PHMEG_00022957</name>
</gene>
<organism evidence="2 3">
    <name type="scientific">Phytophthora megakarya</name>
    <dbReference type="NCBI Taxonomy" id="4795"/>
    <lineage>
        <taxon>Eukaryota</taxon>
        <taxon>Sar</taxon>
        <taxon>Stramenopiles</taxon>
        <taxon>Oomycota</taxon>
        <taxon>Peronosporomycetes</taxon>
        <taxon>Peronosporales</taxon>
        <taxon>Peronosporaceae</taxon>
        <taxon>Phytophthora</taxon>
    </lineage>
</organism>
<keyword evidence="1" id="KW-0812">Transmembrane</keyword>
<proteinExistence type="predicted"/>
<protein>
    <recommendedName>
        <fullName evidence="4">Crinkler (CRN)</fullName>
    </recommendedName>
</protein>
<accession>A0A225VJH0</accession>